<dbReference type="Pfam" id="PF00347">
    <property type="entry name" value="Ribosomal_L6"/>
    <property type="match status" value="2"/>
</dbReference>
<evidence type="ECO:0000256" key="5">
    <source>
        <dbReference type="RuleBase" id="RU003869"/>
    </source>
</evidence>
<comment type="function">
    <text evidence="4 6">This protein binds to the 23S rRNA, and is important in its secondary structure. It is located near the subunit interface in the base of the L7/L12 stalk, and near the tRNA binding site of the peptidyltransferase center.</text>
</comment>
<dbReference type="InterPro" id="IPR002358">
    <property type="entry name" value="Ribosomal_uL6_CS"/>
</dbReference>
<comment type="similarity">
    <text evidence="1 4 5">Belongs to the universal ribosomal protein uL6 family.</text>
</comment>
<evidence type="ECO:0000313" key="8">
    <source>
        <dbReference type="EMBL" id="VVC75174.1"/>
    </source>
</evidence>
<accession>A0A5E4PEB8</accession>
<dbReference type="PANTHER" id="PTHR11655:SF14">
    <property type="entry name" value="LARGE RIBOSOMAL SUBUNIT PROTEIN UL6M"/>
    <property type="match status" value="1"/>
</dbReference>
<dbReference type="HAMAP" id="MF_01365_B">
    <property type="entry name" value="Ribosomal_uL6_B"/>
    <property type="match status" value="1"/>
</dbReference>
<comment type="subunit">
    <text evidence="4">Part of the 50S ribosomal subunit.</text>
</comment>
<dbReference type="PANTHER" id="PTHR11655">
    <property type="entry name" value="60S/50S RIBOSOMAL PROTEIN L6/L9"/>
    <property type="match status" value="1"/>
</dbReference>
<dbReference type="InterPro" id="IPR020040">
    <property type="entry name" value="Ribosomal_uL6_a/b-dom"/>
</dbReference>
<keyword evidence="9" id="KW-1185">Reference proteome</keyword>
<evidence type="ECO:0000256" key="2">
    <source>
        <dbReference type="ARBA" id="ARBA00022980"/>
    </source>
</evidence>
<dbReference type="AlphaFoldDB" id="A0A5E4PEB8"/>
<gene>
    <name evidence="4 8" type="primary">rplF</name>
    <name evidence="8" type="ORF">AQUSIP_04610</name>
</gene>
<dbReference type="RefSeq" id="WP_148338233.1">
    <property type="nucleotide sequence ID" value="NZ_LR699119.1"/>
</dbReference>
<sequence length="194" mass="20892">MTTSSSVPTSRVGRKPVVIPAGVEVKLQGLMLSVKGPKGQLSVPLHPFVHVSVESNEIKVQPNSKTQGVITGKSVKLYKSIAGTMRANINNVIHGVTQGFERKLLLVGVGYRAQAKGKILSLSLGFSHPTDFSVPEGITIETPTQTEIVIKGSNKEMVGLVAAQIRQIRGPEPYKGKGVRYANEVIEIKETKKK</sequence>
<feature type="domain" description="Large ribosomal subunit protein uL6 alpha-beta" evidence="7">
    <location>
        <begin position="107"/>
        <end position="181"/>
    </location>
</feature>
<dbReference type="GO" id="GO:0022625">
    <property type="term" value="C:cytosolic large ribosomal subunit"/>
    <property type="evidence" value="ECO:0007669"/>
    <property type="project" value="UniProtKB-UniRule"/>
</dbReference>
<dbReference type="PIRSF" id="PIRSF002162">
    <property type="entry name" value="Ribosomal_L6"/>
    <property type="match status" value="1"/>
</dbReference>
<proteinExistence type="inferred from homology"/>
<dbReference type="GO" id="GO:0003735">
    <property type="term" value="F:structural constituent of ribosome"/>
    <property type="evidence" value="ECO:0007669"/>
    <property type="project" value="UniProtKB-UniRule"/>
</dbReference>
<dbReference type="KEGG" id="asip:AQUSIP_04610"/>
<keyword evidence="3 4" id="KW-0687">Ribonucleoprotein</keyword>
<evidence type="ECO:0000256" key="6">
    <source>
        <dbReference type="RuleBase" id="RU003870"/>
    </source>
</evidence>
<keyword evidence="4 6" id="KW-0699">rRNA-binding</keyword>
<dbReference type="Gene3D" id="3.90.930.12">
    <property type="entry name" value="Ribosomal protein L6, alpha-beta domain"/>
    <property type="match status" value="2"/>
</dbReference>
<name>A0A5E4PEB8_9COXI</name>
<evidence type="ECO:0000256" key="3">
    <source>
        <dbReference type="ARBA" id="ARBA00023274"/>
    </source>
</evidence>
<dbReference type="GO" id="GO:0002181">
    <property type="term" value="P:cytoplasmic translation"/>
    <property type="evidence" value="ECO:0007669"/>
    <property type="project" value="TreeGrafter"/>
</dbReference>
<dbReference type="NCBIfam" id="TIGR03654">
    <property type="entry name" value="L6_bact"/>
    <property type="match status" value="1"/>
</dbReference>
<protein>
    <recommendedName>
        <fullName evidence="4">Large ribosomal subunit protein uL6</fullName>
    </recommendedName>
</protein>
<evidence type="ECO:0000313" key="9">
    <source>
        <dbReference type="Proteomes" id="UP000324194"/>
    </source>
</evidence>
<dbReference type="InterPro" id="IPR000702">
    <property type="entry name" value="Ribosomal_uL6-like"/>
</dbReference>
<dbReference type="InterPro" id="IPR036789">
    <property type="entry name" value="Ribosomal_uL6-like_a/b-dom_sf"/>
</dbReference>
<dbReference type="EMBL" id="LR699119">
    <property type="protein sequence ID" value="VVC75174.1"/>
    <property type="molecule type" value="Genomic_DNA"/>
</dbReference>
<keyword evidence="4 6" id="KW-0694">RNA-binding</keyword>
<evidence type="ECO:0000256" key="1">
    <source>
        <dbReference type="ARBA" id="ARBA00009356"/>
    </source>
</evidence>
<dbReference type="Proteomes" id="UP000324194">
    <property type="component" value="Chromosome 1"/>
</dbReference>
<dbReference type="PROSITE" id="PS00525">
    <property type="entry name" value="RIBOSOMAL_L6_1"/>
    <property type="match status" value="1"/>
</dbReference>
<dbReference type="FunFam" id="3.90.930.12:FF:000001">
    <property type="entry name" value="50S ribosomal protein L6"/>
    <property type="match status" value="1"/>
</dbReference>
<reference evidence="8 9" key="1">
    <citation type="submission" date="2019-08" db="EMBL/GenBank/DDBJ databases">
        <authorList>
            <person name="Guy L."/>
        </authorList>
    </citation>
    <scope>NUCLEOTIDE SEQUENCE [LARGE SCALE GENOMIC DNA]</scope>
    <source>
        <strain evidence="8 9">SGT-108</strain>
    </source>
</reference>
<keyword evidence="2 4" id="KW-0689">Ribosomal protein</keyword>
<dbReference type="InterPro" id="IPR019906">
    <property type="entry name" value="Ribosomal_uL6_bac-type"/>
</dbReference>
<dbReference type="SUPFAM" id="SSF56053">
    <property type="entry name" value="Ribosomal protein L6"/>
    <property type="match status" value="2"/>
</dbReference>
<organism evidence="8 9">
    <name type="scientific">Aquicella siphonis</name>
    <dbReference type="NCBI Taxonomy" id="254247"/>
    <lineage>
        <taxon>Bacteria</taxon>
        <taxon>Pseudomonadati</taxon>
        <taxon>Pseudomonadota</taxon>
        <taxon>Gammaproteobacteria</taxon>
        <taxon>Legionellales</taxon>
        <taxon>Coxiellaceae</taxon>
        <taxon>Aquicella</taxon>
    </lineage>
</organism>
<dbReference type="PRINTS" id="PR00059">
    <property type="entry name" value="RIBOSOMALL6"/>
</dbReference>
<feature type="domain" description="Large ribosomal subunit protein uL6 alpha-beta" evidence="7">
    <location>
        <begin position="19"/>
        <end position="99"/>
    </location>
</feature>
<evidence type="ECO:0000259" key="7">
    <source>
        <dbReference type="Pfam" id="PF00347"/>
    </source>
</evidence>
<dbReference type="OrthoDB" id="9805007at2"/>
<dbReference type="GO" id="GO:0019843">
    <property type="term" value="F:rRNA binding"/>
    <property type="evidence" value="ECO:0007669"/>
    <property type="project" value="UniProtKB-UniRule"/>
</dbReference>
<evidence type="ECO:0000256" key="4">
    <source>
        <dbReference type="HAMAP-Rule" id="MF_01365"/>
    </source>
</evidence>